<keyword evidence="5 8" id="KW-1133">Transmembrane helix</keyword>
<feature type="transmembrane region" description="Helical" evidence="8">
    <location>
        <begin position="131"/>
        <end position="149"/>
    </location>
</feature>
<dbReference type="AlphaFoldDB" id="A0A6M6JFV0"/>
<evidence type="ECO:0000256" key="1">
    <source>
        <dbReference type="ARBA" id="ARBA00004651"/>
    </source>
</evidence>
<feature type="region of interest" description="Disordered" evidence="7">
    <location>
        <begin position="445"/>
        <end position="465"/>
    </location>
</feature>
<dbReference type="PANTHER" id="PTHR43045">
    <property type="entry name" value="SHIKIMATE TRANSPORTER"/>
    <property type="match status" value="1"/>
</dbReference>
<dbReference type="RefSeq" id="WP_172158662.1">
    <property type="nucleotide sequence ID" value="NZ_CP053564.1"/>
</dbReference>
<keyword evidence="3" id="KW-1003">Cell membrane</keyword>
<dbReference type="InterPro" id="IPR005828">
    <property type="entry name" value="MFS_sugar_transport-like"/>
</dbReference>
<evidence type="ECO:0000313" key="11">
    <source>
        <dbReference type="Proteomes" id="UP000505377"/>
    </source>
</evidence>
<feature type="domain" description="Major facilitator superfamily (MFS) profile" evidence="9">
    <location>
        <begin position="31"/>
        <end position="441"/>
    </location>
</feature>
<dbReference type="PROSITE" id="PS50850">
    <property type="entry name" value="MFS"/>
    <property type="match status" value="1"/>
</dbReference>
<evidence type="ECO:0000256" key="2">
    <source>
        <dbReference type="ARBA" id="ARBA00022448"/>
    </source>
</evidence>
<dbReference type="PANTHER" id="PTHR43045:SF7">
    <property type="entry name" value="MAJOR FACILITATOR SUPERFAMILY TRANSPORTER"/>
    <property type="match status" value="1"/>
</dbReference>
<dbReference type="GO" id="GO:0022857">
    <property type="term" value="F:transmembrane transporter activity"/>
    <property type="evidence" value="ECO:0007669"/>
    <property type="project" value="InterPro"/>
</dbReference>
<name>A0A6M6JFV0_9PSEU</name>
<organism evidence="10 11">
    <name type="scientific">Pseudonocardia broussonetiae</name>
    <dbReference type="NCBI Taxonomy" id="2736640"/>
    <lineage>
        <taxon>Bacteria</taxon>
        <taxon>Bacillati</taxon>
        <taxon>Actinomycetota</taxon>
        <taxon>Actinomycetes</taxon>
        <taxon>Pseudonocardiales</taxon>
        <taxon>Pseudonocardiaceae</taxon>
        <taxon>Pseudonocardia</taxon>
    </lineage>
</organism>
<keyword evidence="11" id="KW-1185">Reference proteome</keyword>
<feature type="transmembrane region" description="Helical" evidence="8">
    <location>
        <begin position="169"/>
        <end position="191"/>
    </location>
</feature>
<evidence type="ECO:0000313" key="10">
    <source>
        <dbReference type="EMBL" id="QJY46834.1"/>
    </source>
</evidence>
<evidence type="ECO:0000259" key="9">
    <source>
        <dbReference type="PROSITE" id="PS50850"/>
    </source>
</evidence>
<dbReference type="Pfam" id="PF00083">
    <property type="entry name" value="Sugar_tr"/>
    <property type="match status" value="1"/>
</dbReference>
<comment type="subcellular location">
    <subcellularLocation>
        <location evidence="1">Cell membrane</location>
        <topology evidence="1">Multi-pass membrane protein</topology>
    </subcellularLocation>
</comment>
<sequence>MDPAPHDAPPDGPQEGRPAPAAPPRARRARLAAASFAGSTLEYYDFFIYGTASALVLGPLFFPGTSPLAGTLLSFATFAVGFLARPVGAVLFGALGDRLGRRTSMIWSIAVMGVTTFLIGCLPTYETLGAAAPLLLVVLRLLQGVALGGEWGGASLMMVEHAPAHRRGLYGSVVQMGVPGGLILSALAMNASQAFSGPAFAAWGWRLPFLFSVVLLGVSLYIRLHLEETPVFTAMQRTHRTVRAPLRDLVRTQWRDIGLAMGVVAPGAVLFFLVSTYAVSYGTSIVGMDGSTVLTALLVASVVYTVTIPLAGWLSDVVSRRAVLLAGCLAAAPSGFLLFGLLGTGDFPGVVVGMTVALAVAHAALQAPQPALFASRFDARVRFSGVALSQSLATSLLSGPAPILAALFFAWVGSSWLISAYVAVWAAVGAVAVVVLCRRPDVTGGEAVPDAPAAQESLPTVAGRE</sequence>
<feature type="transmembrane region" description="Helical" evidence="8">
    <location>
        <begin position="386"/>
        <end position="412"/>
    </location>
</feature>
<feature type="transmembrane region" description="Helical" evidence="8">
    <location>
        <begin position="292"/>
        <end position="315"/>
    </location>
</feature>
<dbReference type="InterPro" id="IPR036259">
    <property type="entry name" value="MFS_trans_sf"/>
</dbReference>
<evidence type="ECO:0000256" key="3">
    <source>
        <dbReference type="ARBA" id="ARBA00022475"/>
    </source>
</evidence>
<dbReference type="Proteomes" id="UP000505377">
    <property type="component" value="Chromosome"/>
</dbReference>
<reference evidence="10 11" key="1">
    <citation type="submission" date="2020-05" db="EMBL/GenBank/DDBJ databases">
        <authorList>
            <person name="Mo P."/>
        </authorList>
    </citation>
    <scope>NUCLEOTIDE SEQUENCE [LARGE SCALE GENOMIC DNA]</scope>
    <source>
        <strain evidence="10 11">Gen01</strain>
    </source>
</reference>
<feature type="transmembrane region" description="Helical" evidence="8">
    <location>
        <begin position="347"/>
        <end position="365"/>
    </location>
</feature>
<feature type="transmembrane region" description="Helical" evidence="8">
    <location>
        <begin position="68"/>
        <end position="93"/>
    </location>
</feature>
<feature type="transmembrane region" description="Helical" evidence="8">
    <location>
        <begin position="203"/>
        <end position="222"/>
    </location>
</feature>
<feature type="transmembrane region" description="Helical" evidence="8">
    <location>
        <begin position="105"/>
        <end position="125"/>
    </location>
</feature>
<keyword evidence="4 8" id="KW-0812">Transmembrane</keyword>
<dbReference type="KEGG" id="pbro:HOP40_14240"/>
<dbReference type="SUPFAM" id="SSF103473">
    <property type="entry name" value="MFS general substrate transporter"/>
    <property type="match status" value="1"/>
</dbReference>
<dbReference type="Gene3D" id="1.20.1250.20">
    <property type="entry name" value="MFS general substrate transporter like domains"/>
    <property type="match status" value="2"/>
</dbReference>
<dbReference type="InterPro" id="IPR020846">
    <property type="entry name" value="MFS_dom"/>
</dbReference>
<gene>
    <name evidence="10" type="ORF">HOP40_14240</name>
</gene>
<keyword evidence="2" id="KW-0813">Transport</keyword>
<feature type="transmembrane region" description="Helical" evidence="8">
    <location>
        <begin position="257"/>
        <end position="280"/>
    </location>
</feature>
<evidence type="ECO:0000256" key="8">
    <source>
        <dbReference type="SAM" id="Phobius"/>
    </source>
</evidence>
<feature type="transmembrane region" description="Helical" evidence="8">
    <location>
        <begin position="322"/>
        <end position="341"/>
    </location>
</feature>
<accession>A0A6M6JFV0</accession>
<dbReference type="EMBL" id="CP053564">
    <property type="protein sequence ID" value="QJY46834.1"/>
    <property type="molecule type" value="Genomic_DNA"/>
</dbReference>
<evidence type="ECO:0000256" key="7">
    <source>
        <dbReference type="SAM" id="MobiDB-lite"/>
    </source>
</evidence>
<feature type="region of interest" description="Disordered" evidence="7">
    <location>
        <begin position="1"/>
        <end position="24"/>
    </location>
</feature>
<feature type="transmembrane region" description="Helical" evidence="8">
    <location>
        <begin position="43"/>
        <end position="62"/>
    </location>
</feature>
<dbReference type="GO" id="GO:0005886">
    <property type="term" value="C:plasma membrane"/>
    <property type="evidence" value="ECO:0007669"/>
    <property type="project" value="UniProtKB-SubCell"/>
</dbReference>
<evidence type="ECO:0000256" key="6">
    <source>
        <dbReference type="ARBA" id="ARBA00023136"/>
    </source>
</evidence>
<feature type="transmembrane region" description="Helical" evidence="8">
    <location>
        <begin position="418"/>
        <end position="437"/>
    </location>
</feature>
<protein>
    <submittedName>
        <fullName evidence="10">MHS family MFS transporter</fullName>
    </submittedName>
</protein>
<keyword evidence="6 8" id="KW-0472">Membrane</keyword>
<proteinExistence type="predicted"/>
<evidence type="ECO:0000256" key="4">
    <source>
        <dbReference type="ARBA" id="ARBA00022692"/>
    </source>
</evidence>
<dbReference type="CDD" id="cd17369">
    <property type="entry name" value="MFS_ShiA_like"/>
    <property type="match status" value="1"/>
</dbReference>
<evidence type="ECO:0000256" key="5">
    <source>
        <dbReference type="ARBA" id="ARBA00022989"/>
    </source>
</evidence>